<reference evidence="1 2" key="1">
    <citation type="submission" date="2023-10" db="EMBL/GenBank/DDBJ databases">
        <title>Saccharopolyspora sp. nov., isolated from mangrove soil.</title>
        <authorList>
            <person name="Lu Y."/>
            <person name="Liu W."/>
        </authorList>
    </citation>
    <scope>NUCLEOTIDE SEQUENCE [LARGE SCALE GENOMIC DNA]</scope>
    <source>
        <strain evidence="1 2">S2-29</strain>
    </source>
</reference>
<evidence type="ECO:0000313" key="2">
    <source>
        <dbReference type="Proteomes" id="UP001327093"/>
    </source>
</evidence>
<dbReference type="Proteomes" id="UP001327093">
    <property type="component" value="Unassembled WGS sequence"/>
</dbReference>
<gene>
    <name evidence="1" type="ORF">R4I43_28200</name>
</gene>
<dbReference type="EMBL" id="JAWLNX010000026">
    <property type="protein sequence ID" value="MEB3371296.1"/>
    <property type="molecule type" value="Genomic_DNA"/>
</dbReference>
<protein>
    <submittedName>
        <fullName evidence="1">DUF6624 domain-containing protein</fullName>
    </submittedName>
</protein>
<accession>A0ABU6AIP3</accession>
<dbReference type="Pfam" id="PF20329">
    <property type="entry name" value="DUF6624"/>
    <property type="match status" value="1"/>
</dbReference>
<evidence type="ECO:0000313" key="1">
    <source>
        <dbReference type="EMBL" id="MEB3371296.1"/>
    </source>
</evidence>
<name>A0ABU6AIP3_9PSEU</name>
<dbReference type="RefSeq" id="WP_324268731.1">
    <property type="nucleotide sequence ID" value="NZ_JAWLNX010000026.1"/>
</dbReference>
<keyword evidence="2" id="KW-1185">Reference proteome</keyword>
<comment type="caution">
    <text evidence="1">The sequence shown here is derived from an EMBL/GenBank/DDBJ whole genome shotgun (WGS) entry which is preliminary data.</text>
</comment>
<sequence length="161" mass="18218">MDTGLREELLRRAERDQQARAQHQPGSSGWCEVRRIDHDNTAWLDLVIDEHGWPGHALVGTEAAHAAWLLAQHADAEHQQQWVGLLRAAVDRGEAQARDWAYLADRVETRQRRPQRFGTQWVDTGDGRGYRLFPLVDPAQVNTWRAEFGLPPVSGADVEVA</sequence>
<dbReference type="InterPro" id="IPR046732">
    <property type="entry name" value="DUF6624"/>
</dbReference>
<organism evidence="1 2">
    <name type="scientific">Saccharopolyspora mangrovi</name>
    <dbReference type="NCBI Taxonomy" id="3082379"/>
    <lineage>
        <taxon>Bacteria</taxon>
        <taxon>Bacillati</taxon>
        <taxon>Actinomycetota</taxon>
        <taxon>Actinomycetes</taxon>
        <taxon>Pseudonocardiales</taxon>
        <taxon>Pseudonocardiaceae</taxon>
        <taxon>Saccharopolyspora</taxon>
    </lineage>
</organism>
<proteinExistence type="predicted"/>